<gene>
    <name evidence="1" type="ORF">HPB50_004291</name>
</gene>
<protein>
    <submittedName>
        <fullName evidence="1">Uncharacterized protein</fullName>
    </submittedName>
</protein>
<evidence type="ECO:0000313" key="1">
    <source>
        <dbReference type="EMBL" id="KAH6927460.1"/>
    </source>
</evidence>
<reference evidence="1" key="1">
    <citation type="submission" date="2020-05" db="EMBL/GenBank/DDBJ databases">
        <title>Large-scale comparative analyses of tick genomes elucidate their genetic diversity and vector capacities.</title>
        <authorList>
            <person name="Jia N."/>
            <person name="Wang J."/>
            <person name="Shi W."/>
            <person name="Du L."/>
            <person name="Sun Y."/>
            <person name="Zhan W."/>
            <person name="Jiang J."/>
            <person name="Wang Q."/>
            <person name="Zhang B."/>
            <person name="Ji P."/>
            <person name="Sakyi L.B."/>
            <person name="Cui X."/>
            <person name="Yuan T."/>
            <person name="Jiang B."/>
            <person name="Yang W."/>
            <person name="Lam T.T.-Y."/>
            <person name="Chang Q."/>
            <person name="Ding S."/>
            <person name="Wang X."/>
            <person name="Zhu J."/>
            <person name="Ruan X."/>
            <person name="Zhao L."/>
            <person name="Wei J."/>
            <person name="Que T."/>
            <person name="Du C."/>
            <person name="Cheng J."/>
            <person name="Dai P."/>
            <person name="Han X."/>
            <person name="Huang E."/>
            <person name="Gao Y."/>
            <person name="Liu J."/>
            <person name="Shao H."/>
            <person name="Ye R."/>
            <person name="Li L."/>
            <person name="Wei W."/>
            <person name="Wang X."/>
            <person name="Wang C."/>
            <person name="Yang T."/>
            <person name="Huo Q."/>
            <person name="Li W."/>
            <person name="Guo W."/>
            <person name="Chen H."/>
            <person name="Zhou L."/>
            <person name="Ni X."/>
            <person name="Tian J."/>
            <person name="Zhou Y."/>
            <person name="Sheng Y."/>
            <person name="Liu T."/>
            <person name="Pan Y."/>
            <person name="Xia L."/>
            <person name="Li J."/>
            <person name="Zhao F."/>
            <person name="Cao W."/>
        </authorList>
    </citation>
    <scope>NUCLEOTIDE SEQUENCE</scope>
    <source>
        <strain evidence="1">Hyas-2018</strain>
    </source>
</reference>
<accession>A0ACB7RY63</accession>
<sequence>MARIKGFTELSSPRLRTDFFLQEGAALATGSTLCRFRFTALAVQGESLLPRRRAHAVSGLPVKERAAAAAARLGLASIAPPHFRHLAGGCKGKRREDEDLSSSRRRFFVYFAP</sequence>
<comment type="caution">
    <text evidence="1">The sequence shown here is derived from an EMBL/GenBank/DDBJ whole genome shotgun (WGS) entry which is preliminary data.</text>
</comment>
<dbReference type="Proteomes" id="UP000821845">
    <property type="component" value="Chromosome 6"/>
</dbReference>
<proteinExistence type="predicted"/>
<name>A0ACB7RY63_HYAAI</name>
<organism evidence="1 2">
    <name type="scientific">Hyalomma asiaticum</name>
    <name type="common">Tick</name>
    <dbReference type="NCBI Taxonomy" id="266040"/>
    <lineage>
        <taxon>Eukaryota</taxon>
        <taxon>Metazoa</taxon>
        <taxon>Ecdysozoa</taxon>
        <taxon>Arthropoda</taxon>
        <taxon>Chelicerata</taxon>
        <taxon>Arachnida</taxon>
        <taxon>Acari</taxon>
        <taxon>Parasitiformes</taxon>
        <taxon>Ixodida</taxon>
        <taxon>Ixodoidea</taxon>
        <taxon>Ixodidae</taxon>
        <taxon>Hyalomminae</taxon>
        <taxon>Hyalomma</taxon>
    </lineage>
</organism>
<dbReference type="EMBL" id="CM023486">
    <property type="protein sequence ID" value="KAH6927460.1"/>
    <property type="molecule type" value="Genomic_DNA"/>
</dbReference>
<evidence type="ECO:0000313" key="2">
    <source>
        <dbReference type="Proteomes" id="UP000821845"/>
    </source>
</evidence>
<keyword evidence="2" id="KW-1185">Reference proteome</keyword>